<gene>
    <name evidence="2" type="ORF">D7V94_01280</name>
</gene>
<dbReference type="SUPFAM" id="SSF52540">
    <property type="entry name" value="P-loop containing nucleoside triphosphate hydrolases"/>
    <property type="match status" value="1"/>
</dbReference>
<feature type="domain" description="AAA+ ATPase" evidence="1">
    <location>
        <begin position="184"/>
        <end position="459"/>
    </location>
</feature>
<evidence type="ECO:0000313" key="3">
    <source>
        <dbReference type="Proteomes" id="UP000280696"/>
    </source>
</evidence>
<dbReference type="InterPro" id="IPR027417">
    <property type="entry name" value="P-loop_NTPase"/>
</dbReference>
<dbReference type="EMBL" id="RAYQ01000001">
    <property type="protein sequence ID" value="RKI94224.1"/>
    <property type="molecule type" value="Genomic_DNA"/>
</dbReference>
<keyword evidence="3" id="KW-1185">Reference proteome</keyword>
<dbReference type="InterPro" id="IPR003959">
    <property type="entry name" value="ATPase_AAA_core"/>
</dbReference>
<dbReference type="Pfam" id="PF13304">
    <property type="entry name" value="AAA_21"/>
    <property type="match status" value="1"/>
</dbReference>
<dbReference type="InterPro" id="IPR051396">
    <property type="entry name" value="Bact_Antivir_Def_Nuclease"/>
</dbReference>
<keyword evidence="2" id="KW-0067">ATP-binding</keyword>
<comment type="caution">
    <text evidence="2">The sequence shown here is derived from an EMBL/GenBank/DDBJ whole genome shotgun (WGS) entry which is preliminary data.</text>
</comment>
<dbReference type="SMART" id="SM00382">
    <property type="entry name" value="AAA"/>
    <property type="match status" value="1"/>
</dbReference>
<reference evidence="2 3" key="1">
    <citation type="submission" date="2018-09" db="EMBL/GenBank/DDBJ databases">
        <title>Murine metabolic-syndrome-specific gut microbial biobank.</title>
        <authorList>
            <person name="Liu C."/>
        </authorList>
    </citation>
    <scope>NUCLEOTIDE SEQUENCE [LARGE SCALE GENOMIC DNA]</scope>
    <source>
        <strain evidence="2 3">0.1xD8-82</strain>
    </source>
</reference>
<dbReference type="Proteomes" id="UP000280696">
    <property type="component" value="Unassembled WGS sequence"/>
</dbReference>
<proteinExistence type="predicted"/>
<sequence length="518" mass="59450">MQFVVVKNWQECEEKSTVYLMLDGWDDWFTYSTLFNIRYVDSNGNVRRLGSVKIGQKGQGRSPALPDTFTRLSEDFFSLGSNENYYENLKKLSPNGVLREKILKALNDMAFNLDIFEKFRNQDVVQTSLMRDFTVSAVKNQYNRLARGGAWLTRYNFSYIPFLKDSDTEKMELEFDVEIDELPPTNIHVLIGKNGVGKTTMLKNMVNSLESDNKEYGHMEMWETRGFTNIVYVSFSAFDRYFEVNEEEIPYLYIGLAKKEGIKGPDEFAKDFAESLFEISSGNKKDLWEKTLSILESDNTFVELNIKSWSKKKKVVKEFDSEINVDFVKKGSGAQNKEKMKHEFVKSMIPKFEKLSSGHKVILLIVAKLIELVEEKTLVLMDEPEEHLHPPLVAAFIRALSNLLTYRNGVCIVATHSPVIVQEVPKKCVWILRRSGEELVGERPLIETFGENIGVLTSEIFGYEVTDSGFHSMIQDVVKKKSTYKSALRSFSGELGNEGKSILRSLMYKKEKEESSDD</sequence>
<dbReference type="GO" id="GO:0016887">
    <property type="term" value="F:ATP hydrolysis activity"/>
    <property type="evidence" value="ECO:0007669"/>
    <property type="project" value="InterPro"/>
</dbReference>
<dbReference type="GO" id="GO:0005524">
    <property type="term" value="F:ATP binding"/>
    <property type="evidence" value="ECO:0007669"/>
    <property type="project" value="UniProtKB-KW"/>
</dbReference>
<dbReference type="OrthoDB" id="1093370at2"/>
<dbReference type="RefSeq" id="WP_120466018.1">
    <property type="nucleotide sequence ID" value="NZ_RAYQ01000001.1"/>
</dbReference>
<protein>
    <submittedName>
        <fullName evidence="2">ATP-binding cassette domain-containing protein</fullName>
    </submittedName>
</protein>
<dbReference type="Gene3D" id="3.40.50.300">
    <property type="entry name" value="P-loop containing nucleotide triphosphate hydrolases"/>
    <property type="match status" value="1"/>
</dbReference>
<evidence type="ECO:0000259" key="1">
    <source>
        <dbReference type="SMART" id="SM00382"/>
    </source>
</evidence>
<name>A0A3A9AT47_9FIRM</name>
<dbReference type="PANTHER" id="PTHR43581">
    <property type="entry name" value="ATP/GTP PHOSPHATASE"/>
    <property type="match status" value="1"/>
</dbReference>
<accession>A0A3A9AT47</accession>
<keyword evidence="2" id="KW-0547">Nucleotide-binding</keyword>
<organism evidence="2 3">
    <name type="scientific">Parablautia intestinalis</name>
    <dbReference type="NCBI Taxonomy" id="2320100"/>
    <lineage>
        <taxon>Bacteria</taxon>
        <taxon>Bacillati</taxon>
        <taxon>Bacillota</taxon>
        <taxon>Clostridia</taxon>
        <taxon>Lachnospirales</taxon>
        <taxon>Lachnospiraceae</taxon>
        <taxon>Parablautia</taxon>
    </lineage>
</organism>
<evidence type="ECO:0000313" key="2">
    <source>
        <dbReference type="EMBL" id="RKI94224.1"/>
    </source>
</evidence>
<dbReference type="PANTHER" id="PTHR43581:SF2">
    <property type="entry name" value="EXCINUCLEASE ATPASE SUBUNIT"/>
    <property type="match status" value="1"/>
</dbReference>
<dbReference type="InterPro" id="IPR003593">
    <property type="entry name" value="AAA+_ATPase"/>
</dbReference>
<dbReference type="AlphaFoldDB" id="A0A3A9AT47"/>